<dbReference type="STRING" id="1763537.ULVI_14190"/>
<dbReference type="GO" id="GO:0006167">
    <property type="term" value="P:AMP biosynthetic process"/>
    <property type="evidence" value="ECO:0007669"/>
    <property type="project" value="TreeGrafter"/>
</dbReference>
<dbReference type="Proteomes" id="UP000077013">
    <property type="component" value="Unassembled WGS sequence"/>
</dbReference>
<comment type="caution">
    <text evidence="4">The sequence shown here is derived from an EMBL/GenBank/DDBJ whole genome shotgun (WGS) entry which is preliminary data.</text>
</comment>
<dbReference type="InterPro" id="IPR015797">
    <property type="entry name" value="NUDIX_hydrolase-like_dom_sf"/>
</dbReference>
<evidence type="ECO:0000256" key="2">
    <source>
        <dbReference type="RuleBase" id="RU003476"/>
    </source>
</evidence>
<dbReference type="PRINTS" id="PR00502">
    <property type="entry name" value="NUDIXFAMILY"/>
</dbReference>
<keyword evidence="5" id="KW-1185">Reference proteome</keyword>
<dbReference type="OrthoDB" id="9816289at2"/>
<dbReference type="Pfam" id="PF00293">
    <property type="entry name" value="NUDIX"/>
    <property type="match status" value="1"/>
</dbReference>
<protein>
    <submittedName>
        <fullName evidence="4">NUDIX hydrolase</fullName>
    </submittedName>
</protein>
<dbReference type="InterPro" id="IPR051325">
    <property type="entry name" value="Nudix_hydrolase_domain"/>
</dbReference>
<keyword evidence="1 2" id="KW-0378">Hydrolase</keyword>
<dbReference type="InterPro" id="IPR020084">
    <property type="entry name" value="NUDIX_hydrolase_CS"/>
</dbReference>
<dbReference type="InterPro" id="IPR020476">
    <property type="entry name" value="Nudix_hydrolase"/>
</dbReference>
<dbReference type="GO" id="GO:0004081">
    <property type="term" value="F:bis(5'-nucleosyl)-tetraphosphatase (asymmetrical) activity"/>
    <property type="evidence" value="ECO:0007669"/>
    <property type="project" value="TreeGrafter"/>
</dbReference>
<dbReference type="SUPFAM" id="SSF55811">
    <property type="entry name" value="Nudix"/>
    <property type="match status" value="1"/>
</dbReference>
<dbReference type="PANTHER" id="PTHR21340:SF0">
    <property type="entry name" value="BIS(5'-NUCLEOSYL)-TETRAPHOSPHATASE [ASYMMETRICAL]"/>
    <property type="match status" value="1"/>
</dbReference>
<dbReference type="Gene3D" id="3.90.79.10">
    <property type="entry name" value="Nucleoside Triphosphate Pyrophosphohydrolase"/>
    <property type="match status" value="1"/>
</dbReference>
<dbReference type="CDD" id="cd03673">
    <property type="entry name" value="NUDIX_Ap6A_hydrolase"/>
    <property type="match status" value="1"/>
</dbReference>
<dbReference type="EMBL" id="LRXL01000052">
    <property type="protein sequence ID" value="OAB76238.1"/>
    <property type="molecule type" value="Genomic_DNA"/>
</dbReference>
<organism evidence="4 5">
    <name type="scientific">Cochleicola gelatinilyticus</name>
    <dbReference type="NCBI Taxonomy" id="1763537"/>
    <lineage>
        <taxon>Bacteria</taxon>
        <taxon>Pseudomonadati</taxon>
        <taxon>Bacteroidota</taxon>
        <taxon>Flavobacteriia</taxon>
        <taxon>Flavobacteriales</taxon>
        <taxon>Flavobacteriaceae</taxon>
        <taxon>Cochleicola</taxon>
    </lineage>
</organism>
<dbReference type="GO" id="GO:0006754">
    <property type="term" value="P:ATP biosynthetic process"/>
    <property type="evidence" value="ECO:0007669"/>
    <property type="project" value="TreeGrafter"/>
</dbReference>
<evidence type="ECO:0000313" key="5">
    <source>
        <dbReference type="Proteomes" id="UP000077013"/>
    </source>
</evidence>
<accession>A0A167F6D3</accession>
<comment type="similarity">
    <text evidence="2">Belongs to the Nudix hydrolase family.</text>
</comment>
<dbReference type="PANTHER" id="PTHR21340">
    <property type="entry name" value="DIADENOSINE 5,5-P1,P4-TETRAPHOSPHATE PYROPHOSPHOHYDROLASE MUTT"/>
    <property type="match status" value="1"/>
</dbReference>
<gene>
    <name evidence="4" type="ORF">ULVI_14190</name>
</gene>
<feature type="domain" description="Nudix hydrolase" evidence="3">
    <location>
        <begin position="67"/>
        <end position="196"/>
    </location>
</feature>
<dbReference type="RefSeq" id="WP_068593452.1">
    <property type="nucleotide sequence ID" value="NZ_LRXL01000052.1"/>
</dbReference>
<name>A0A167F6D3_9FLAO</name>
<evidence type="ECO:0000313" key="4">
    <source>
        <dbReference type="EMBL" id="OAB76238.1"/>
    </source>
</evidence>
<evidence type="ECO:0000256" key="1">
    <source>
        <dbReference type="ARBA" id="ARBA00022801"/>
    </source>
</evidence>
<dbReference type="InterPro" id="IPR000086">
    <property type="entry name" value="NUDIX_hydrolase_dom"/>
</dbReference>
<proteinExistence type="inferred from homology"/>
<evidence type="ECO:0000259" key="3">
    <source>
        <dbReference type="PROSITE" id="PS51462"/>
    </source>
</evidence>
<reference evidence="4 5" key="1">
    <citation type="submission" date="2016-02" db="EMBL/GenBank/DDBJ databases">
        <title>Ulvibacter sp. LPB0005, isolated from Thais luteostoma.</title>
        <authorList>
            <person name="Shin S.-K."/>
            <person name="Yi H."/>
        </authorList>
    </citation>
    <scope>NUCLEOTIDE SEQUENCE [LARGE SCALE GENOMIC DNA]</scope>
    <source>
        <strain evidence="4 5">LPB0005</strain>
    </source>
</reference>
<dbReference type="AlphaFoldDB" id="A0A167F6D3"/>
<dbReference type="PROSITE" id="PS51462">
    <property type="entry name" value="NUDIX"/>
    <property type="match status" value="1"/>
</dbReference>
<dbReference type="PROSITE" id="PS00893">
    <property type="entry name" value="NUDIX_BOX"/>
    <property type="match status" value="1"/>
</dbReference>
<sequence length="207" mass="24718">MYKVFVKEIPIILSTEKKIGKQYTSIPLKEVKFKKLIRKITNGELLYVNIYHKNAEKLEQFLRKKIKVVEAGGGLVYNSKKEILFIRRNGKWDLPKGKVEKGESYEEAAIRETEEETGVKNLEVRRFIKKTYHIFKRNDKFRLKVTYWFEMYTDYDGDLIPEPEEGIKKVRWKNFEKAQKALQDSYENIKLLFPKEYLTTHPNDRVS</sequence>